<organism evidence="2 3">
    <name type="scientific">Robinsoniella peoriensis</name>
    <dbReference type="NCBI Taxonomy" id="180332"/>
    <lineage>
        <taxon>Bacteria</taxon>
        <taxon>Bacillati</taxon>
        <taxon>Bacillota</taxon>
        <taxon>Clostridia</taxon>
        <taxon>Lachnospirales</taxon>
        <taxon>Lachnospiraceae</taxon>
        <taxon>Robinsoniella</taxon>
    </lineage>
</organism>
<dbReference type="STRING" id="180332.GCA_000797495_00917"/>
<dbReference type="Pfam" id="PF13204">
    <property type="entry name" value="Apiosidase"/>
    <property type="match status" value="1"/>
</dbReference>
<reference evidence="2 3" key="1">
    <citation type="journal article" date="2019" name="Anaerobe">
        <title>Detection of Robinsoniella peoriensis in multiple bone samples of a trauma patient.</title>
        <authorList>
            <person name="Schrottner P."/>
            <person name="Hartwich K."/>
            <person name="Bunk B."/>
            <person name="Schober I."/>
            <person name="Helbig S."/>
            <person name="Rudolph W.W."/>
            <person name="Gunzer F."/>
        </authorList>
    </citation>
    <scope>NUCLEOTIDE SEQUENCE [LARGE SCALE GENOMIC DNA]</scope>
    <source>
        <strain evidence="2 3">DSM 106044</strain>
    </source>
</reference>
<evidence type="ECO:0000313" key="2">
    <source>
        <dbReference type="EMBL" id="TLC99897.1"/>
    </source>
</evidence>
<proteinExistence type="predicted"/>
<dbReference type="AlphaFoldDB" id="A0A4V6HRP8"/>
<gene>
    <name evidence="2" type="ORF">DSM106044_03199</name>
</gene>
<accession>A0A4V6HRP8</accession>
<evidence type="ECO:0000259" key="1">
    <source>
        <dbReference type="Pfam" id="PF13204"/>
    </source>
</evidence>
<dbReference type="InterPro" id="IPR025277">
    <property type="entry name" value="Apiosidase-like_cat_dom"/>
</dbReference>
<name>A0A4V6HRP8_9FIRM</name>
<comment type="caution">
    <text evidence="2">The sequence shown here is derived from an EMBL/GenBank/DDBJ whole genome shotgun (WGS) entry which is preliminary data.</text>
</comment>
<keyword evidence="3" id="KW-1185">Reference proteome</keyword>
<dbReference type="PANTHER" id="PTHR37836:SF3">
    <property type="entry name" value="ENDOGLUCANASE"/>
    <property type="match status" value="1"/>
</dbReference>
<dbReference type="EMBL" id="QGQD01000061">
    <property type="protein sequence ID" value="TLC99897.1"/>
    <property type="molecule type" value="Genomic_DNA"/>
</dbReference>
<dbReference type="RefSeq" id="WP_138002928.1">
    <property type="nucleotide sequence ID" value="NZ_QGQD01000061.1"/>
</dbReference>
<feature type="domain" description="Apiosidase-like catalytic" evidence="1">
    <location>
        <begin position="16"/>
        <end position="335"/>
    </location>
</feature>
<dbReference type="SUPFAM" id="SSF51445">
    <property type="entry name" value="(Trans)glycosidases"/>
    <property type="match status" value="1"/>
</dbReference>
<dbReference type="PANTHER" id="PTHR37836">
    <property type="entry name" value="LMO1036 PROTEIN"/>
    <property type="match status" value="1"/>
</dbReference>
<sequence length="424" mass="49178">MSRVKIHQNGSNFILNGKPFFYLGDTIWSAFTNVSLEEWEYYLSIRKAQGFTVLQINTLPQWDRCISDIGLYPFPTKDGHKFDFSKWNQDYYERAKKMCRMAVDQGFQLALVVLWLNYVPGTWGSRMLDMNVMPAEFVEDYTKKVISEFDEFEPIYVVSGDTDFDTPEAKAYYGTALKILCENSPDSLKTMHIKRGYDVIPEEFLDKIDFYMFQSGHNAREQQMAYVLPERFREKYPKKPMINAEPCYEQMGFSRQEYGRFEAVDIRKAAWSSVLSGACAGVTYGAHGIWNWQKVNCPKNPVLGEGFDEPLPWQEAIKFPGAWDYGFIRFKLEEYGIQELIPQNTCLENPSSDIRMAAAEDCYLIYLPYNTKVVLGMELRGYRAKAFDLETRYVACAEMNIKDGSTVISMHPFHKDVLLILEKK</sequence>
<dbReference type="Gene3D" id="3.20.20.80">
    <property type="entry name" value="Glycosidases"/>
    <property type="match status" value="1"/>
</dbReference>
<dbReference type="InterPro" id="IPR017853">
    <property type="entry name" value="GH"/>
</dbReference>
<dbReference type="Proteomes" id="UP000306509">
    <property type="component" value="Unassembled WGS sequence"/>
</dbReference>
<protein>
    <submittedName>
        <fullName evidence="2">Putative endoglucanase</fullName>
    </submittedName>
</protein>
<evidence type="ECO:0000313" key="3">
    <source>
        <dbReference type="Proteomes" id="UP000306509"/>
    </source>
</evidence>